<gene>
    <name evidence="1" type="ORF">ADL28_25195</name>
</gene>
<protein>
    <recommendedName>
        <fullName evidence="3">Fe/B12 periplasmic-binding domain-containing protein</fullName>
    </recommendedName>
</protein>
<evidence type="ECO:0008006" key="3">
    <source>
        <dbReference type="Google" id="ProtNLM"/>
    </source>
</evidence>
<dbReference type="Gene3D" id="3.40.50.1980">
    <property type="entry name" value="Nitrogenase molybdenum iron protein domain"/>
    <property type="match status" value="1"/>
</dbReference>
<name>A0A0X3W178_STRVO</name>
<dbReference type="Proteomes" id="UP000053413">
    <property type="component" value="Unassembled WGS sequence"/>
</dbReference>
<proteinExistence type="predicted"/>
<comment type="caution">
    <text evidence="1">The sequence shown here is derived from an EMBL/GenBank/DDBJ whole genome shotgun (WGS) entry which is preliminary data.</text>
</comment>
<accession>A0A0X3W178</accession>
<evidence type="ECO:0000313" key="1">
    <source>
        <dbReference type="EMBL" id="KUL50571.1"/>
    </source>
</evidence>
<reference evidence="2" key="1">
    <citation type="submission" date="2015-10" db="EMBL/GenBank/DDBJ databases">
        <authorList>
            <person name="Ju K.-S."/>
            <person name="Doroghazi J.R."/>
            <person name="Metcalf W.W."/>
        </authorList>
    </citation>
    <scope>NUCLEOTIDE SEQUENCE [LARGE SCALE GENOMIC DNA]</scope>
    <source>
        <strain evidence="2">NRRL F-8817</strain>
    </source>
</reference>
<organism evidence="1 2">
    <name type="scientific">Streptomyces violaceusniger</name>
    <dbReference type="NCBI Taxonomy" id="68280"/>
    <lineage>
        <taxon>Bacteria</taxon>
        <taxon>Bacillati</taxon>
        <taxon>Actinomycetota</taxon>
        <taxon>Actinomycetes</taxon>
        <taxon>Kitasatosporales</taxon>
        <taxon>Streptomycetaceae</taxon>
        <taxon>Streptomyces</taxon>
        <taxon>Streptomyces violaceusniger group</taxon>
    </lineage>
</organism>
<sequence>MTPRPVGQARARPLPGAATYLPDPLWKELGAVHAGHTVTVDDDPWYLNAGPTAVRGVLRDITGRLGR</sequence>
<dbReference type="AlphaFoldDB" id="A0A0X3W178"/>
<dbReference type="SUPFAM" id="SSF53807">
    <property type="entry name" value="Helical backbone' metal receptor"/>
    <property type="match status" value="1"/>
</dbReference>
<dbReference type="GeneID" id="97435951"/>
<dbReference type="EMBL" id="LLZJ01000343">
    <property type="protein sequence ID" value="KUL50571.1"/>
    <property type="molecule type" value="Genomic_DNA"/>
</dbReference>
<dbReference type="RefSeq" id="WP_059146022.1">
    <property type="nucleotide sequence ID" value="NZ_LLZJ01000343.1"/>
</dbReference>
<evidence type="ECO:0000313" key="2">
    <source>
        <dbReference type="Proteomes" id="UP000053413"/>
    </source>
</evidence>